<protein>
    <submittedName>
        <fullName evidence="1">Uncharacterized protein</fullName>
    </submittedName>
</protein>
<evidence type="ECO:0000313" key="2">
    <source>
        <dbReference type="Proteomes" id="UP000619238"/>
    </source>
</evidence>
<proteinExistence type="predicted"/>
<evidence type="ECO:0000313" key="1">
    <source>
        <dbReference type="EMBL" id="MBC8755071.1"/>
    </source>
</evidence>
<reference evidence="1 2" key="1">
    <citation type="submission" date="2020-07" db="EMBL/GenBank/DDBJ databases">
        <title>Description of Kordia aestuariivivens sp. nov., isolated from a tidal flat.</title>
        <authorList>
            <person name="Park S."/>
            <person name="Yoon J.-H."/>
        </authorList>
    </citation>
    <scope>NUCLEOTIDE SEQUENCE [LARGE SCALE GENOMIC DNA]</scope>
    <source>
        <strain evidence="1 2">YSTF-M3</strain>
    </source>
</reference>
<gene>
    <name evidence="1" type="ORF">H2O64_10335</name>
</gene>
<dbReference type="RefSeq" id="WP_187562118.1">
    <property type="nucleotide sequence ID" value="NZ_JACGWS010000005.1"/>
</dbReference>
<name>A0ABR7Q918_9FLAO</name>
<dbReference type="EMBL" id="JACGWS010000005">
    <property type="protein sequence ID" value="MBC8755071.1"/>
    <property type="molecule type" value="Genomic_DNA"/>
</dbReference>
<comment type="caution">
    <text evidence="1">The sequence shown here is derived from an EMBL/GenBank/DDBJ whole genome shotgun (WGS) entry which is preliminary data.</text>
</comment>
<keyword evidence="2" id="KW-1185">Reference proteome</keyword>
<sequence length="231" mass="25239">MNAHAEKINTNKNQSVANTISKKQHTSNSSFQFTDNRPEAVAQLKLQNMMTNIPKVSLTSQLQKNVTFTGKTIQLVNRLTMHSAPKDTRLSGGGKGSSVNTGKEVSAVIASKNLTDMKHSRDALKRSIKVRSNSMNPDDKHAGRIAQEKRWLARLNKAIAPLEAASTEQRRRMLMGRRPGPSAPPSNVRMPANAGWGGIRAAAPAPAQQPIRFTPHEERHALGSLLDDINA</sequence>
<accession>A0ABR7Q918</accession>
<dbReference type="Proteomes" id="UP000619238">
    <property type="component" value="Unassembled WGS sequence"/>
</dbReference>
<organism evidence="1 2">
    <name type="scientific">Kordia aestuariivivens</name>
    <dbReference type="NCBI Taxonomy" id="2759037"/>
    <lineage>
        <taxon>Bacteria</taxon>
        <taxon>Pseudomonadati</taxon>
        <taxon>Bacteroidota</taxon>
        <taxon>Flavobacteriia</taxon>
        <taxon>Flavobacteriales</taxon>
        <taxon>Flavobacteriaceae</taxon>
        <taxon>Kordia</taxon>
    </lineage>
</organism>